<reference evidence="3 4" key="1">
    <citation type="submission" date="2023-09" db="EMBL/GenBank/DDBJ databases">
        <title>Pangenome analysis of Batrachochytrium dendrobatidis and related Chytrids.</title>
        <authorList>
            <person name="Yacoub M.N."/>
            <person name="Stajich J.E."/>
            <person name="James T.Y."/>
        </authorList>
    </citation>
    <scope>NUCLEOTIDE SEQUENCE [LARGE SCALE GENOMIC DNA]</scope>
    <source>
        <strain evidence="3 4">JEL0888</strain>
    </source>
</reference>
<comment type="caution">
    <text evidence="3">The sequence shown here is derived from an EMBL/GenBank/DDBJ whole genome shotgun (WGS) entry which is preliminary data.</text>
</comment>
<name>A0ABR4NKG9_9FUNG</name>
<feature type="transmembrane region" description="Helical" evidence="2">
    <location>
        <begin position="151"/>
        <end position="170"/>
    </location>
</feature>
<feature type="transmembrane region" description="Helical" evidence="2">
    <location>
        <begin position="190"/>
        <end position="213"/>
    </location>
</feature>
<keyword evidence="2" id="KW-0472">Membrane</keyword>
<feature type="transmembrane region" description="Helical" evidence="2">
    <location>
        <begin position="71"/>
        <end position="89"/>
    </location>
</feature>
<evidence type="ECO:0000313" key="4">
    <source>
        <dbReference type="Proteomes" id="UP001527925"/>
    </source>
</evidence>
<keyword evidence="2" id="KW-1133">Transmembrane helix</keyword>
<evidence type="ECO:0000256" key="1">
    <source>
        <dbReference type="SAM" id="MobiDB-lite"/>
    </source>
</evidence>
<organism evidence="3 4">
    <name type="scientific">Polyrhizophydium stewartii</name>
    <dbReference type="NCBI Taxonomy" id="2732419"/>
    <lineage>
        <taxon>Eukaryota</taxon>
        <taxon>Fungi</taxon>
        <taxon>Fungi incertae sedis</taxon>
        <taxon>Chytridiomycota</taxon>
        <taxon>Chytridiomycota incertae sedis</taxon>
        <taxon>Chytridiomycetes</taxon>
        <taxon>Rhizophydiales</taxon>
        <taxon>Rhizophydiales incertae sedis</taxon>
        <taxon>Polyrhizophydium</taxon>
    </lineage>
</organism>
<feature type="compositionally biased region" description="Polar residues" evidence="1">
    <location>
        <begin position="259"/>
        <end position="279"/>
    </location>
</feature>
<proteinExistence type="predicted"/>
<sequence length="302" mass="32224">MATYTASLSTVTSVFSAIVVFGAGTALTNAKNPHQALAVAVASAAFLVQRMLFMVLAETIPNLDCFLVNDISYAALVVLRLAIMGGLYLRAAGSNRIYKSAVLTAVTIIGLIIGFVSVGALIYLAIFSPYAPGTCFQNLSRFLTLTSNLSFLISLTLLTIVVSIPIFKALSNAATTGSGGMSRVHNQARVLSRFILVIPVVLICALTVMAFLSADNANMFIFMSSLIFSDFCQIWLLLFPMIVMAGDNGDSFGAGSGSNGPTSVRSPITPSTHQRPTIQQELQTHPEKFFTQSTFGHSEIPF</sequence>
<feature type="transmembrane region" description="Helical" evidence="2">
    <location>
        <begin position="36"/>
        <end position="56"/>
    </location>
</feature>
<evidence type="ECO:0000256" key="2">
    <source>
        <dbReference type="SAM" id="Phobius"/>
    </source>
</evidence>
<feature type="transmembrane region" description="Helical" evidence="2">
    <location>
        <begin position="101"/>
        <end position="131"/>
    </location>
</feature>
<dbReference type="Proteomes" id="UP001527925">
    <property type="component" value="Unassembled WGS sequence"/>
</dbReference>
<gene>
    <name evidence="3" type="ORF">HK105_200030</name>
</gene>
<evidence type="ECO:0000313" key="3">
    <source>
        <dbReference type="EMBL" id="KAL2919964.1"/>
    </source>
</evidence>
<accession>A0ABR4NKG9</accession>
<protein>
    <submittedName>
        <fullName evidence="3">Uncharacterized protein</fullName>
    </submittedName>
</protein>
<keyword evidence="2" id="KW-0812">Transmembrane</keyword>
<keyword evidence="4" id="KW-1185">Reference proteome</keyword>
<feature type="region of interest" description="Disordered" evidence="1">
    <location>
        <begin position="254"/>
        <end position="279"/>
    </location>
</feature>
<feature type="transmembrane region" description="Helical" evidence="2">
    <location>
        <begin position="6"/>
        <end position="24"/>
    </location>
</feature>
<feature type="transmembrane region" description="Helical" evidence="2">
    <location>
        <begin position="219"/>
        <end position="239"/>
    </location>
</feature>
<dbReference type="EMBL" id="JADGIZ020000001">
    <property type="protein sequence ID" value="KAL2919964.1"/>
    <property type="molecule type" value="Genomic_DNA"/>
</dbReference>